<keyword evidence="5" id="KW-1185">Reference proteome</keyword>
<dbReference type="OrthoDB" id="5451596at2"/>
<sequence>MKTKRCIPFFSARFIILILMMTPCISSAQKLGHYIKDDQVIFVFTPEDYETFQRLKNGRFKKPSRVKVKEVCISGNFNNWSKEGVYMEPLGDEVFVLSQPLSFFKDELTWDFKYVVNGKFWAEPDPSFRDHVVAGTHPDGSPSYFLQLNTFTADPMGNTLFRLPGFIEASEVVVTGSFNNWNNHNLVMNKTQNGWNLAVDLEPGYHQYKFIVDGTYMPDPFNDNLIKHQELDLVSVLRVTREVRFFLHTHKSAGKVAVVGTFNNWKPGIDVMQRTPEGWELKIELTNGKHHYKFVVDDIWITDPANPTQEYDVNGNINSVIIVN</sequence>
<dbReference type="EMBL" id="SSMC01000001">
    <property type="protein sequence ID" value="THD68830.1"/>
    <property type="molecule type" value="Genomic_DNA"/>
</dbReference>
<dbReference type="InterPro" id="IPR032640">
    <property type="entry name" value="AMPK1_CBM"/>
</dbReference>
<dbReference type="Proteomes" id="UP000305939">
    <property type="component" value="Unassembled WGS sequence"/>
</dbReference>
<organism evidence="4 5">
    <name type="scientific">Robertkochia marina</name>
    <dbReference type="NCBI Taxonomy" id="1227945"/>
    <lineage>
        <taxon>Bacteria</taxon>
        <taxon>Pseudomonadati</taxon>
        <taxon>Bacteroidota</taxon>
        <taxon>Flavobacteriia</taxon>
        <taxon>Flavobacteriales</taxon>
        <taxon>Flavobacteriaceae</taxon>
        <taxon>Robertkochia</taxon>
    </lineage>
</organism>
<dbReference type="GO" id="GO:0031588">
    <property type="term" value="C:nucleotide-activated protein kinase complex"/>
    <property type="evidence" value="ECO:0007669"/>
    <property type="project" value="TreeGrafter"/>
</dbReference>
<protein>
    <recommendedName>
        <fullName evidence="3">AMP-activated protein kinase glycogen-binding domain-containing protein</fullName>
    </recommendedName>
</protein>
<evidence type="ECO:0000313" key="5">
    <source>
        <dbReference type="Proteomes" id="UP000305939"/>
    </source>
</evidence>
<dbReference type="InterPro" id="IPR013783">
    <property type="entry name" value="Ig-like_fold"/>
</dbReference>
<dbReference type="SUPFAM" id="SSF81296">
    <property type="entry name" value="E set domains"/>
    <property type="match status" value="3"/>
</dbReference>
<feature type="domain" description="AMP-activated protein kinase glycogen-binding" evidence="3">
    <location>
        <begin position="168"/>
        <end position="222"/>
    </location>
</feature>
<dbReference type="CDD" id="cd02859">
    <property type="entry name" value="E_set_AMPKbeta_like_N"/>
    <property type="match status" value="2"/>
</dbReference>
<reference evidence="4 5" key="1">
    <citation type="submission" date="2019-04" db="EMBL/GenBank/DDBJ databases">
        <title>Draft genome sequence of Robertkochia marina CC-AMO-30D.</title>
        <authorList>
            <person name="Hameed A."/>
            <person name="Lin S.-Y."/>
            <person name="Shahina M."/>
            <person name="Lai W.-A."/>
            <person name="Young C.-C."/>
        </authorList>
    </citation>
    <scope>NUCLEOTIDE SEQUENCE [LARGE SCALE GENOMIC DNA]</scope>
    <source>
        <strain evidence="4 5">CC-AMO-30D</strain>
    </source>
</reference>
<dbReference type="InterPro" id="IPR014756">
    <property type="entry name" value="Ig_E-set"/>
</dbReference>
<comment type="similarity">
    <text evidence="1">Belongs to the 5'-AMP-activated protein kinase beta subunit family.</text>
</comment>
<comment type="caution">
    <text evidence="4">The sequence shown here is derived from an EMBL/GenBank/DDBJ whole genome shotgun (WGS) entry which is preliminary data.</text>
</comment>
<dbReference type="GO" id="GO:0007165">
    <property type="term" value="P:signal transduction"/>
    <property type="evidence" value="ECO:0007669"/>
    <property type="project" value="TreeGrafter"/>
</dbReference>
<evidence type="ECO:0000313" key="4">
    <source>
        <dbReference type="EMBL" id="THD68830.1"/>
    </source>
</evidence>
<feature type="domain" description="AMP-activated protein kinase glycogen-binding" evidence="3">
    <location>
        <begin position="251"/>
        <end position="324"/>
    </location>
</feature>
<dbReference type="RefSeq" id="WP_136334320.1">
    <property type="nucleotide sequence ID" value="NZ_QXMP01000007.1"/>
</dbReference>
<feature type="chain" id="PRO_5020606464" description="AMP-activated protein kinase glycogen-binding domain-containing protein" evidence="2">
    <location>
        <begin position="29"/>
        <end position="324"/>
    </location>
</feature>
<evidence type="ECO:0000256" key="1">
    <source>
        <dbReference type="ARBA" id="ARBA00010926"/>
    </source>
</evidence>
<dbReference type="PANTHER" id="PTHR10343:SF84">
    <property type="entry name" value="5'-AMP-ACTIVATED PROTEIN KINASE SUBUNIT BETA-1"/>
    <property type="match status" value="1"/>
</dbReference>
<proteinExistence type="inferred from homology"/>
<feature type="signal peptide" evidence="2">
    <location>
        <begin position="1"/>
        <end position="28"/>
    </location>
</feature>
<keyword evidence="2" id="KW-0732">Signal</keyword>
<gene>
    <name evidence="4" type="ORF">E7Z59_00430</name>
</gene>
<dbReference type="PANTHER" id="PTHR10343">
    <property type="entry name" value="5'-AMP-ACTIVATED PROTEIN KINASE , BETA SUBUNIT"/>
    <property type="match status" value="1"/>
</dbReference>
<dbReference type="InterPro" id="IPR050827">
    <property type="entry name" value="CRP1_MDG1_kinase"/>
</dbReference>
<dbReference type="Gene3D" id="2.60.40.10">
    <property type="entry name" value="Immunoglobulins"/>
    <property type="match status" value="3"/>
</dbReference>
<evidence type="ECO:0000256" key="2">
    <source>
        <dbReference type="SAM" id="SignalP"/>
    </source>
</evidence>
<dbReference type="GO" id="GO:0005737">
    <property type="term" value="C:cytoplasm"/>
    <property type="evidence" value="ECO:0007669"/>
    <property type="project" value="TreeGrafter"/>
</dbReference>
<evidence type="ECO:0000259" key="3">
    <source>
        <dbReference type="Pfam" id="PF16561"/>
    </source>
</evidence>
<accession>A0A4S3M1X4</accession>
<dbReference type="AlphaFoldDB" id="A0A4S3M1X4"/>
<dbReference type="GO" id="GO:0019901">
    <property type="term" value="F:protein kinase binding"/>
    <property type="evidence" value="ECO:0007669"/>
    <property type="project" value="TreeGrafter"/>
</dbReference>
<dbReference type="Pfam" id="PF16561">
    <property type="entry name" value="AMPK1_CBM"/>
    <property type="match status" value="2"/>
</dbReference>
<name>A0A4S3M1X4_9FLAO</name>